<keyword evidence="2" id="KW-0732">Signal</keyword>
<feature type="disulfide bond" evidence="1">
    <location>
        <begin position="52"/>
        <end position="61"/>
    </location>
</feature>
<dbReference type="GO" id="GO:0005576">
    <property type="term" value="C:extracellular region"/>
    <property type="evidence" value="ECO:0007669"/>
    <property type="project" value="InterPro"/>
</dbReference>
<feature type="chain" id="PRO_5032552425" evidence="2">
    <location>
        <begin position="22"/>
        <end position="208"/>
    </location>
</feature>
<feature type="domain" description="Chitin-binding type-2" evidence="4">
    <location>
        <begin position="150"/>
        <end position="207"/>
    </location>
</feature>
<comment type="caution">
    <text evidence="1">Lacks conserved residue(s) required for the propagation of feature annotation.</text>
</comment>
<dbReference type="InterPro" id="IPR002557">
    <property type="entry name" value="Chitin-bd_dom"/>
</dbReference>
<feature type="domain" description="EGF-like" evidence="3">
    <location>
        <begin position="31"/>
        <end position="62"/>
    </location>
</feature>
<dbReference type="Proteomes" id="UP000663864">
    <property type="component" value="Unassembled WGS sequence"/>
</dbReference>
<sequence length="208" mass="22998">MLSSLPLLFIISNLFINFIVGQNVNNSRSIISKTCGCYNQGICDPYTGSCICPSGYLGRQCEQLESTTLCNNVVCKNSGACNIISPTDSTCWCLLGFHGKYCERQRAASRCNEIQCQNGAMCYEHSPAMSVFAYCLCPPGFTGRFCETEYFRCSQVGTFVDQYQCAQGSYFLCDYTNRLIVGTCPKGLRFNLNKMSCDHASSVTCPNI</sequence>
<dbReference type="PANTHER" id="PTHR24035:SF109">
    <property type="entry name" value="PROTEIN DRAPER"/>
    <property type="match status" value="1"/>
</dbReference>
<dbReference type="PROSITE" id="PS01186">
    <property type="entry name" value="EGF_2"/>
    <property type="match status" value="3"/>
</dbReference>
<dbReference type="PANTHER" id="PTHR24035">
    <property type="entry name" value="MULTIPLE EPIDERMAL GROWTH FACTOR-LIKE DOMAINS PROTEIN"/>
    <property type="match status" value="1"/>
</dbReference>
<dbReference type="SUPFAM" id="SSF57625">
    <property type="entry name" value="Invertebrate chitin-binding proteins"/>
    <property type="match status" value="1"/>
</dbReference>
<feature type="domain" description="EGF-like" evidence="3">
    <location>
        <begin position="107"/>
        <end position="147"/>
    </location>
</feature>
<dbReference type="PROSITE" id="PS00022">
    <property type="entry name" value="EGF_1"/>
    <property type="match status" value="3"/>
</dbReference>
<protein>
    <submittedName>
        <fullName evidence="5">Uncharacterized protein</fullName>
    </submittedName>
</protein>
<dbReference type="SMART" id="SM00181">
    <property type="entry name" value="EGF"/>
    <property type="match status" value="3"/>
</dbReference>
<dbReference type="GO" id="GO:0008061">
    <property type="term" value="F:chitin binding"/>
    <property type="evidence" value="ECO:0007669"/>
    <property type="project" value="InterPro"/>
</dbReference>
<dbReference type="PRINTS" id="PR00011">
    <property type="entry name" value="EGFLAMININ"/>
</dbReference>
<evidence type="ECO:0000259" key="4">
    <source>
        <dbReference type="PROSITE" id="PS50940"/>
    </source>
</evidence>
<keyword evidence="1" id="KW-0245">EGF-like domain</keyword>
<accession>A0A814U8X5</accession>
<evidence type="ECO:0000256" key="2">
    <source>
        <dbReference type="SAM" id="SignalP"/>
    </source>
</evidence>
<gene>
    <name evidence="5" type="ORF">ZHD862_LOCUS21237</name>
</gene>
<evidence type="ECO:0000313" key="5">
    <source>
        <dbReference type="EMBL" id="CAF1171475.1"/>
    </source>
</evidence>
<evidence type="ECO:0000259" key="3">
    <source>
        <dbReference type="PROSITE" id="PS50026"/>
    </source>
</evidence>
<dbReference type="Gene3D" id="2.170.140.10">
    <property type="entry name" value="Chitin binding domain"/>
    <property type="match status" value="1"/>
</dbReference>
<dbReference type="InterPro" id="IPR052108">
    <property type="entry name" value="MEGF/SIB"/>
</dbReference>
<dbReference type="SUPFAM" id="SSF57196">
    <property type="entry name" value="EGF/Laminin"/>
    <property type="match status" value="2"/>
</dbReference>
<dbReference type="EMBL" id="CAJNOT010001253">
    <property type="protein sequence ID" value="CAF1171475.1"/>
    <property type="molecule type" value="Genomic_DNA"/>
</dbReference>
<dbReference type="Gene3D" id="2.10.25.10">
    <property type="entry name" value="Laminin"/>
    <property type="match status" value="2"/>
</dbReference>
<feature type="disulfide bond" evidence="1">
    <location>
        <begin position="93"/>
        <end position="102"/>
    </location>
</feature>
<feature type="disulfide bond" evidence="1">
    <location>
        <begin position="137"/>
        <end position="146"/>
    </location>
</feature>
<proteinExistence type="predicted"/>
<dbReference type="PROSITE" id="PS50940">
    <property type="entry name" value="CHIT_BIND_II"/>
    <property type="match status" value="1"/>
</dbReference>
<dbReference type="InterPro" id="IPR036508">
    <property type="entry name" value="Chitin-bd_dom_sf"/>
</dbReference>
<keyword evidence="1" id="KW-1015">Disulfide bond</keyword>
<evidence type="ECO:0000256" key="1">
    <source>
        <dbReference type="PROSITE-ProRule" id="PRU00076"/>
    </source>
</evidence>
<dbReference type="SMART" id="SM00494">
    <property type="entry name" value="ChtBD2"/>
    <property type="match status" value="1"/>
</dbReference>
<dbReference type="InterPro" id="IPR000742">
    <property type="entry name" value="EGF"/>
</dbReference>
<name>A0A814U8X5_9BILA</name>
<organism evidence="5 6">
    <name type="scientific">Rotaria sordida</name>
    <dbReference type="NCBI Taxonomy" id="392033"/>
    <lineage>
        <taxon>Eukaryota</taxon>
        <taxon>Metazoa</taxon>
        <taxon>Spiralia</taxon>
        <taxon>Gnathifera</taxon>
        <taxon>Rotifera</taxon>
        <taxon>Eurotatoria</taxon>
        <taxon>Bdelloidea</taxon>
        <taxon>Philodinida</taxon>
        <taxon>Philodinidae</taxon>
        <taxon>Rotaria</taxon>
    </lineage>
</organism>
<comment type="caution">
    <text evidence="5">The sequence shown here is derived from an EMBL/GenBank/DDBJ whole genome shotgun (WGS) entry which is preliminary data.</text>
</comment>
<evidence type="ECO:0000313" key="6">
    <source>
        <dbReference type="Proteomes" id="UP000663864"/>
    </source>
</evidence>
<feature type="domain" description="EGF-like" evidence="3">
    <location>
        <begin position="66"/>
        <end position="103"/>
    </location>
</feature>
<dbReference type="AlphaFoldDB" id="A0A814U8X5"/>
<dbReference type="PROSITE" id="PS50026">
    <property type="entry name" value="EGF_3"/>
    <property type="match status" value="3"/>
</dbReference>
<reference evidence="5" key="1">
    <citation type="submission" date="2021-02" db="EMBL/GenBank/DDBJ databases">
        <authorList>
            <person name="Nowell W R."/>
        </authorList>
    </citation>
    <scope>NUCLEOTIDE SEQUENCE</scope>
</reference>
<feature type="signal peptide" evidence="2">
    <location>
        <begin position="1"/>
        <end position="21"/>
    </location>
</feature>